<accession>A0A5N6XZR4</accession>
<reference evidence="2" key="1">
    <citation type="submission" date="2019-04" db="EMBL/GenBank/DDBJ databases">
        <title>Friends and foes A comparative genomics study of 23 Aspergillus species from section Flavi.</title>
        <authorList>
            <consortium name="DOE Joint Genome Institute"/>
            <person name="Kjaerbolling I."/>
            <person name="Vesth T."/>
            <person name="Frisvad J.C."/>
            <person name="Nybo J.L."/>
            <person name="Theobald S."/>
            <person name="Kildgaard S."/>
            <person name="Isbrandt T."/>
            <person name="Kuo A."/>
            <person name="Sato A."/>
            <person name="Lyhne E.K."/>
            <person name="Kogle M.E."/>
            <person name="Wiebenga A."/>
            <person name="Kun R.S."/>
            <person name="Lubbers R.J."/>
            <person name="Makela M.R."/>
            <person name="Barry K."/>
            <person name="Chovatia M."/>
            <person name="Clum A."/>
            <person name="Daum C."/>
            <person name="Haridas S."/>
            <person name="He G."/>
            <person name="LaButti K."/>
            <person name="Lipzen A."/>
            <person name="Mondo S."/>
            <person name="Riley R."/>
            <person name="Salamov A."/>
            <person name="Simmons B.A."/>
            <person name="Magnuson J.K."/>
            <person name="Henrissat B."/>
            <person name="Mortensen U.H."/>
            <person name="Larsen T.O."/>
            <person name="Devries R.P."/>
            <person name="Grigoriev I.V."/>
            <person name="Machida M."/>
            <person name="Baker S.E."/>
            <person name="Andersen M.R."/>
        </authorList>
    </citation>
    <scope>NUCLEOTIDE SEQUENCE</scope>
    <source>
        <strain evidence="2">CBS 117612</strain>
    </source>
</reference>
<gene>
    <name evidence="2" type="ORF">BDV24DRAFT_166910</name>
</gene>
<evidence type="ECO:0000313" key="2">
    <source>
        <dbReference type="EMBL" id="KAE8337776.1"/>
    </source>
</evidence>
<feature type="compositionally biased region" description="Low complexity" evidence="1">
    <location>
        <begin position="1"/>
        <end position="21"/>
    </location>
</feature>
<proteinExistence type="predicted"/>
<organism evidence="2">
    <name type="scientific">Aspergillus arachidicola</name>
    <dbReference type="NCBI Taxonomy" id="656916"/>
    <lineage>
        <taxon>Eukaryota</taxon>
        <taxon>Fungi</taxon>
        <taxon>Dikarya</taxon>
        <taxon>Ascomycota</taxon>
        <taxon>Pezizomycotina</taxon>
        <taxon>Eurotiomycetes</taxon>
        <taxon>Eurotiomycetidae</taxon>
        <taxon>Eurotiales</taxon>
        <taxon>Aspergillaceae</taxon>
        <taxon>Aspergillus</taxon>
        <taxon>Aspergillus subgen. Circumdati</taxon>
    </lineage>
</organism>
<evidence type="ECO:0000256" key="1">
    <source>
        <dbReference type="SAM" id="MobiDB-lite"/>
    </source>
</evidence>
<dbReference type="EMBL" id="ML737175">
    <property type="protein sequence ID" value="KAE8337776.1"/>
    <property type="molecule type" value="Genomic_DNA"/>
</dbReference>
<dbReference type="Proteomes" id="UP000325558">
    <property type="component" value="Unassembled WGS sequence"/>
</dbReference>
<protein>
    <submittedName>
        <fullName evidence="2">Uncharacterized protein</fullName>
    </submittedName>
</protein>
<feature type="region of interest" description="Disordered" evidence="1">
    <location>
        <begin position="58"/>
        <end position="77"/>
    </location>
</feature>
<sequence>MSSLTTTTIATAARASATAEAQPSLITNGDESKIRTRVVTPQDWVHPKDFEFPSAMVEARKRSPCSPSTPTKDKVSL</sequence>
<name>A0A5N6XZR4_9EURO</name>
<feature type="region of interest" description="Disordered" evidence="1">
    <location>
        <begin position="1"/>
        <end position="34"/>
    </location>
</feature>
<dbReference type="AlphaFoldDB" id="A0A5N6XZR4"/>